<evidence type="ECO:0000259" key="4">
    <source>
        <dbReference type="PROSITE" id="PS50011"/>
    </source>
</evidence>
<dbReference type="PANTHER" id="PTHR19848:SF8">
    <property type="entry name" value="F-BOX AND WD REPEAT DOMAIN CONTAINING 7"/>
    <property type="match status" value="1"/>
</dbReference>
<dbReference type="Gene3D" id="1.10.510.10">
    <property type="entry name" value="Transferase(Phosphotransferase) domain 1"/>
    <property type="match status" value="1"/>
</dbReference>
<feature type="domain" description="Protein kinase" evidence="4">
    <location>
        <begin position="15"/>
        <end position="279"/>
    </location>
</feature>
<sequence>MAKYKIGDEVSNGRYIIKENLDKGGFSEIYLAEDTKRFDQKCVVKNFSAKFNSLKDKYPDKFEKLIERFEREAKILKEIENPNIPKLLAFEIKDNLIIQDYIDGENLEKELSTKPQKFFNEQDIWEILNVILQILNDIHSRKIYHRDIYAKNIVREYKTRKLFLIDFGLAKENLSNNSNNINSLGEDNYGFYDSDYDEWKKDLYDLGATCCHLLSNQNPNDYIRNDIKDWFGCWKSQLEEQDQYINISQGLLTILEKLVKRLYSSAEQAYEEVKQKQKIDKNINLWKCIKTIKVDSLVSHWSYDWRQNYNTSIAITPDDKYIISVTNDGQIKFWDTQTGELFKSVEVVNTDEDFLLKMGLSNDGKFLVTTSTITTALKVWKLSYLLNSHDYKPATFNQEIRKKGSGGILAFSFSNDSNSVATGHDNHKIYIWLLKDTQGVVQGKTLEPVPKPDNYYDDDDYDNEVSIRFKCLAFNPKQESQLAVGFWHFHGMDERSFSNNIVILDKYTGEIITRLPGHLEFTYSLCFSSDGKFLVSSGYDQKIKIWDIEKSQELFSLTGHYELAYVVCSPTEQIIASGGQDSIINIYDLENGNKLQSLHEHSDPIVSLIFSLDGKLLISRSRSKESDYGEIRIWQKE</sequence>
<dbReference type="SUPFAM" id="SSF50998">
    <property type="entry name" value="Quinoprotein alcohol dehydrogenase-like"/>
    <property type="match status" value="1"/>
</dbReference>
<accession>A0ABT4ZN54</accession>
<dbReference type="PROSITE" id="PS50011">
    <property type="entry name" value="PROTEIN_KINASE_DOM"/>
    <property type="match status" value="1"/>
</dbReference>
<keyword evidence="5" id="KW-0808">Transferase</keyword>
<keyword evidence="2" id="KW-0677">Repeat</keyword>
<feature type="repeat" description="WD" evidence="3">
    <location>
        <begin position="311"/>
        <end position="344"/>
    </location>
</feature>
<evidence type="ECO:0000313" key="5">
    <source>
        <dbReference type="EMBL" id="MDB9440822.1"/>
    </source>
</evidence>
<keyword evidence="1 3" id="KW-0853">WD repeat</keyword>
<evidence type="ECO:0000256" key="2">
    <source>
        <dbReference type="ARBA" id="ARBA00022737"/>
    </source>
</evidence>
<dbReference type="Proteomes" id="UP001211711">
    <property type="component" value="Unassembled WGS sequence"/>
</dbReference>
<protein>
    <submittedName>
        <fullName evidence="5">Protein kinase</fullName>
    </submittedName>
</protein>
<feature type="repeat" description="WD" evidence="3">
    <location>
        <begin position="569"/>
        <end position="597"/>
    </location>
</feature>
<dbReference type="Gene3D" id="3.30.200.20">
    <property type="entry name" value="Phosphorylase Kinase, domain 1"/>
    <property type="match status" value="1"/>
</dbReference>
<gene>
    <name evidence="5" type="ORF">PN497_05515</name>
</gene>
<organism evidence="5 6">
    <name type="scientific">Sphaerospermopsis kisseleviana CS-549</name>
    <dbReference type="NCBI Taxonomy" id="3021783"/>
    <lineage>
        <taxon>Bacteria</taxon>
        <taxon>Bacillati</taxon>
        <taxon>Cyanobacteriota</taxon>
        <taxon>Cyanophyceae</taxon>
        <taxon>Nostocales</taxon>
        <taxon>Aphanizomenonaceae</taxon>
        <taxon>Sphaerospermopsis</taxon>
        <taxon>Sphaerospermopsis kisseleviana</taxon>
    </lineage>
</organism>
<dbReference type="PROSITE" id="PS00678">
    <property type="entry name" value="WD_REPEATS_1"/>
    <property type="match status" value="2"/>
</dbReference>
<name>A0ABT4ZN54_9CYAN</name>
<proteinExistence type="predicted"/>
<dbReference type="InterPro" id="IPR011009">
    <property type="entry name" value="Kinase-like_dom_sf"/>
</dbReference>
<dbReference type="EMBL" id="JAQMTI010000079">
    <property type="protein sequence ID" value="MDB9440822.1"/>
    <property type="molecule type" value="Genomic_DNA"/>
</dbReference>
<feature type="repeat" description="WD" evidence="3">
    <location>
        <begin position="515"/>
        <end position="556"/>
    </location>
</feature>
<evidence type="ECO:0000256" key="1">
    <source>
        <dbReference type="ARBA" id="ARBA00022574"/>
    </source>
</evidence>
<dbReference type="SUPFAM" id="SSF56112">
    <property type="entry name" value="Protein kinase-like (PK-like)"/>
    <property type="match status" value="1"/>
</dbReference>
<dbReference type="PROSITE" id="PS50294">
    <property type="entry name" value="WD_REPEATS_REGION"/>
    <property type="match status" value="2"/>
</dbReference>
<keyword evidence="6" id="KW-1185">Reference proteome</keyword>
<evidence type="ECO:0000256" key="3">
    <source>
        <dbReference type="PROSITE-ProRule" id="PRU00221"/>
    </source>
</evidence>
<dbReference type="GO" id="GO:0016301">
    <property type="term" value="F:kinase activity"/>
    <property type="evidence" value="ECO:0007669"/>
    <property type="project" value="UniProtKB-KW"/>
</dbReference>
<reference evidence="5 6" key="1">
    <citation type="submission" date="2023-01" db="EMBL/GenBank/DDBJ databases">
        <title>Genomes from the Australian National Cyanobacteria Reference Collection.</title>
        <authorList>
            <person name="Willis A."/>
            <person name="Lee E.M.F."/>
        </authorList>
    </citation>
    <scope>NUCLEOTIDE SEQUENCE [LARGE SCALE GENOMIC DNA]</scope>
    <source>
        <strain evidence="5 6">CS-549</strain>
    </source>
</reference>
<keyword evidence="5" id="KW-0418">Kinase</keyword>
<dbReference type="PANTHER" id="PTHR19848">
    <property type="entry name" value="WD40 REPEAT PROTEIN"/>
    <property type="match status" value="1"/>
</dbReference>
<comment type="caution">
    <text evidence="5">The sequence shown here is derived from an EMBL/GenBank/DDBJ whole genome shotgun (WGS) entry which is preliminary data.</text>
</comment>
<dbReference type="InterPro" id="IPR019775">
    <property type="entry name" value="WD40_repeat_CS"/>
</dbReference>
<dbReference type="RefSeq" id="WP_096570662.1">
    <property type="nucleotide sequence ID" value="NZ_JAQMTI010000079.1"/>
</dbReference>
<dbReference type="Gene3D" id="2.130.10.10">
    <property type="entry name" value="YVTN repeat-like/Quinoprotein amine dehydrogenase"/>
    <property type="match status" value="2"/>
</dbReference>
<evidence type="ECO:0000313" key="6">
    <source>
        <dbReference type="Proteomes" id="UP001211711"/>
    </source>
</evidence>
<dbReference type="SMART" id="SM00320">
    <property type="entry name" value="WD40"/>
    <property type="match status" value="6"/>
</dbReference>
<dbReference type="InterPro" id="IPR015943">
    <property type="entry name" value="WD40/YVTN_repeat-like_dom_sf"/>
</dbReference>
<dbReference type="PROSITE" id="PS50082">
    <property type="entry name" value="WD_REPEATS_2"/>
    <property type="match status" value="3"/>
</dbReference>
<dbReference type="InterPro" id="IPR011047">
    <property type="entry name" value="Quinoprotein_ADH-like_sf"/>
</dbReference>
<dbReference type="InterPro" id="IPR000719">
    <property type="entry name" value="Prot_kinase_dom"/>
</dbReference>
<dbReference type="Pfam" id="PF00400">
    <property type="entry name" value="WD40"/>
    <property type="match status" value="5"/>
</dbReference>
<dbReference type="InterPro" id="IPR001680">
    <property type="entry name" value="WD40_rpt"/>
</dbReference>
<dbReference type="Pfam" id="PF00069">
    <property type="entry name" value="Pkinase"/>
    <property type="match status" value="1"/>
</dbReference>